<keyword evidence="8" id="KW-1185">Reference proteome</keyword>
<feature type="compositionally biased region" description="Polar residues" evidence="5">
    <location>
        <begin position="605"/>
        <end position="618"/>
    </location>
</feature>
<evidence type="ECO:0000313" key="7">
    <source>
        <dbReference type="EMBL" id="KXJ94703.1"/>
    </source>
</evidence>
<dbReference type="SMART" id="SM00249">
    <property type="entry name" value="PHD"/>
    <property type="match status" value="2"/>
</dbReference>
<dbReference type="InParanoid" id="A0A136JBZ8"/>
<evidence type="ECO:0000256" key="1">
    <source>
        <dbReference type="ARBA" id="ARBA00022723"/>
    </source>
</evidence>
<dbReference type="STRING" id="196109.A0A136JBZ8"/>
<feature type="compositionally biased region" description="Polar residues" evidence="5">
    <location>
        <begin position="1"/>
        <end position="27"/>
    </location>
</feature>
<dbReference type="InterPro" id="IPR011011">
    <property type="entry name" value="Znf_FYVE_PHD"/>
</dbReference>
<dbReference type="PROSITE" id="PS01359">
    <property type="entry name" value="ZF_PHD_1"/>
    <property type="match status" value="1"/>
</dbReference>
<dbReference type="Gene3D" id="3.30.40.10">
    <property type="entry name" value="Zinc/RING finger domain, C3HC4 (zinc finger)"/>
    <property type="match status" value="2"/>
</dbReference>
<dbReference type="InterPro" id="IPR055198">
    <property type="entry name" value="NSD_PHD"/>
</dbReference>
<protein>
    <recommendedName>
        <fullName evidence="6">PHD-type domain-containing protein</fullName>
    </recommendedName>
</protein>
<dbReference type="GO" id="GO:0008270">
    <property type="term" value="F:zinc ion binding"/>
    <property type="evidence" value="ECO:0007669"/>
    <property type="project" value="UniProtKB-KW"/>
</dbReference>
<evidence type="ECO:0000256" key="4">
    <source>
        <dbReference type="PROSITE-ProRule" id="PRU00146"/>
    </source>
</evidence>
<proteinExistence type="predicted"/>
<feature type="domain" description="PHD-type" evidence="6">
    <location>
        <begin position="719"/>
        <end position="767"/>
    </location>
</feature>
<dbReference type="Proteomes" id="UP000070501">
    <property type="component" value="Unassembled WGS sequence"/>
</dbReference>
<feature type="region of interest" description="Disordered" evidence="5">
    <location>
        <begin position="594"/>
        <end position="714"/>
    </location>
</feature>
<gene>
    <name evidence="7" type="ORF">Micbo1qcDRAFT_45860</name>
</gene>
<dbReference type="InterPro" id="IPR013083">
    <property type="entry name" value="Znf_RING/FYVE/PHD"/>
</dbReference>
<dbReference type="Pfam" id="PF22908">
    <property type="entry name" value="PHD_NSD"/>
    <property type="match status" value="1"/>
</dbReference>
<feature type="region of interest" description="Disordered" evidence="5">
    <location>
        <begin position="127"/>
        <end position="249"/>
    </location>
</feature>
<feature type="compositionally biased region" description="Polar residues" evidence="5">
    <location>
        <begin position="509"/>
        <end position="518"/>
    </location>
</feature>
<dbReference type="OrthoDB" id="5876363at2759"/>
<name>A0A136JBZ8_9PEZI</name>
<keyword evidence="1" id="KW-0479">Metal-binding</keyword>
<dbReference type="AlphaFoldDB" id="A0A136JBZ8"/>
<evidence type="ECO:0000256" key="5">
    <source>
        <dbReference type="SAM" id="MobiDB-lite"/>
    </source>
</evidence>
<feature type="compositionally biased region" description="Basic and acidic residues" evidence="5">
    <location>
        <begin position="239"/>
        <end position="249"/>
    </location>
</feature>
<feature type="region of interest" description="Disordered" evidence="5">
    <location>
        <begin position="357"/>
        <end position="549"/>
    </location>
</feature>
<feature type="compositionally biased region" description="Low complexity" evidence="5">
    <location>
        <begin position="429"/>
        <end position="439"/>
    </location>
</feature>
<feature type="region of interest" description="Disordered" evidence="5">
    <location>
        <begin position="1107"/>
        <end position="1127"/>
    </location>
</feature>
<dbReference type="InterPro" id="IPR052819">
    <property type="entry name" value="Chromatin_regulatory_protein"/>
</dbReference>
<dbReference type="PANTHER" id="PTHR47636">
    <property type="entry name" value="TRANSCRIPTIONAL REGULATORY PROTEIN RCO1"/>
    <property type="match status" value="1"/>
</dbReference>
<feature type="compositionally biased region" description="Acidic residues" evidence="5">
    <location>
        <begin position="357"/>
        <end position="367"/>
    </location>
</feature>
<dbReference type="Pfam" id="PF00628">
    <property type="entry name" value="PHD"/>
    <property type="match status" value="1"/>
</dbReference>
<evidence type="ECO:0000313" key="8">
    <source>
        <dbReference type="Proteomes" id="UP000070501"/>
    </source>
</evidence>
<dbReference type="GO" id="GO:0006357">
    <property type="term" value="P:regulation of transcription by RNA polymerase II"/>
    <property type="evidence" value="ECO:0007669"/>
    <property type="project" value="TreeGrafter"/>
</dbReference>
<reference evidence="8" key="1">
    <citation type="submission" date="2016-02" db="EMBL/GenBank/DDBJ databases">
        <title>Draft genome sequence of Microdochium bolleyi, a fungal endophyte of beachgrass.</title>
        <authorList>
            <consortium name="DOE Joint Genome Institute"/>
            <person name="David A.S."/>
            <person name="May G."/>
            <person name="Haridas S."/>
            <person name="Lim J."/>
            <person name="Wang M."/>
            <person name="Labutti K."/>
            <person name="Lipzen A."/>
            <person name="Barry K."/>
            <person name="Grigoriev I.V."/>
        </authorList>
    </citation>
    <scope>NUCLEOTIDE SEQUENCE [LARGE SCALE GENOMIC DNA]</scope>
    <source>
        <strain evidence="8">J235TASD1</strain>
    </source>
</reference>
<dbReference type="PROSITE" id="PS50016">
    <property type="entry name" value="ZF_PHD_2"/>
    <property type="match status" value="1"/>
</dbReference>
<dbReference type="InterPro" id="IPR019786">
    <property type="entry name" value="Zinc_finger_PHD-type_CS"/>
</dbReference>
<feature type="compositionally biased region" description="Basic residues" evidence="5">
    <location>
        <begin position="176"/>
        <end position="185"/>
    </location>
</feature>
<dbReference type="SUPFAM" id="SSF57903">
    <property type="entry name" value="FYVE/PHD zinc finger"/>
    <property type="match status" value="2"/>
</dbReference>
<keyword evidence="3" id="KW-0862">Zinc</keyword>
<feature type="compositionally biased region" description="Low complexity" evidence="5">
    <location>
        <begin position="129"/>
        <end position="141"/>
    </location>
</feature>
<dbReference type="InterPro" id="IPR001965">
    <property type="entry name" value="Znf_PHD"/>
</dbReference>
<evidence type="ECO:0000259" key="6">
    <source>
        <dbReference type="PROSITE" id="PS50016"/>
    </source>
</evidence>
<sequence length="1127" mass="121325">MSSSSQQPSKATRSRYSSPAAASQGKGSVTREQRNFMRSWLEPPVRNKPSFQDSGLIRSGVLENMAPLGTLPKANILKKTASGKIIPSSPSPGCDEEIVASEAAPATRKTTFKVMPYSQSVALATIEASSASPSRSSSVPPLEMETEQSQPQPPLSRPNHIPLVIDDGADEDYVPKKTKKPRKSAAKQILKAAEEEPEPATNGTAEAAVTRRQSTRRKTRHQSSPSPPQPAVFRAPSSTRDREPEDKDMADKVVELAVEEALDYNRYPTAFAIRLLYDDYQNDPHFVAMIEDIAHQRADIETLQEFTRLIKEKKKDGARNGNAYDYFVPPSDGSRASPSTAKPAPYAELLTMEMATTEEQEIDEDSAEPPNKKLKLDSAEPVLANGSGSGLRGSGAVSPLQDTPKKSRAASAKGTPGDRKSPQKRSRSDSLSSLSSLSSLDEDELDFSTFAAEHDETAVASTDEQEDGQDRVDAAGVAPTPVGTGQPIRLSHKKPAAKKKDAAGPKPARSSNTAQHPLSSSSSSSGPSMPAAISDAASHPQPGTLKFASRYGDVGDLLPYEKKKLVTKASNSKALQVATEDSFTRVPLAADLADEVQQAARTPASRAQSSTAENSRSLRTPAPGSRATRAAKRTHDELDEFPSSPTSFSARPELELASGRASRAATPTNPRSGKRARGGLRVKTSPMKKKGTAAGVPRSSGDRPSPLGFGPPNDKDDNDDSCYACGGNGELVCCDGCTYAFHFACIDPPLDQATAGDDWYCNECTYRAYPPVGEKKGGVFGLLLSAIDRKNPRAFRLPERIREYFEGVKTGPDGEYEDIAPAGPKTRPGRKGYTDEPFDFFPVKTSDGTPALCYSCHQGSSGSSGDRVLLPCSISECSRYWHLDCLDPPSANPVLPKNFRCPCHVDDMAFGLMAKLAPAHKLRKIKGAPIIDQSFSRGLTNNGNIEIEEDSEDDETLLQNFGRVYRVPERGIKLDFISRVNKNRKRPRLTDVTDPARATVPVVRSLEEQQAALNLAQLSQAGSDGVSQLVQAMLANADPAVISIMATGDAERIASGDLRQLDVNALQTMLAEADALRASVARLLAKRGQPMTTTDPPLDDTVAYLPISDTAHESKRRRSNDSAMQLD</sequence>
<feature type="compositionally biased region" description="Basic residues" evidence="5">
    <location>
        <begin position="672"/>
        <end position="691"/>
    </location>
</feature>
<keyword evidence="2 4" id="KW-0863">Zinc-finger</keyword>
<evidence type="ECO:0000256" key="3">
    <source>
        <dbReference type="ARBA" id="ARBA00022833"/>
    </source>
</evidence>
<dbReference type="EMBL" id="KQ964247">
    <property type="protein sequence ID" value="KXJ94703.1"/>
    <property type="molecule type" value="Genomic_DNA"/>
</dbReference>
<evidence type="ECO:0000256" key="2">
    <source>
        <dbReference type="ARBA" id="ARBA00022771"/>
    </source>
</evidence>
<dbReference type="CDD" id="cd15535">
    <property type="entry name" value="PHD1_Rco1"/>
    <property type="match status" value="1"/>
</dbReference>
<dbReference type="GO" id="GO:0032221">
    <property type="term" value="C:Rpd3S complex"/>
    <property type="evidence" value="ECO:0007669"/>
    <property type="project" value="TreeGrafter"/>
</dbReference>
<feature type="region of interest" description="Disordered" evidence="5">
    <location>
        <begin position="319"/>
        <end position="342"/>
    </location>
</feature>
<dbReference type="PANTHER" id="PTHR47636:SF1">
    <property type="entry name" value="TRANSCRIPTIONAL REGULATORY PROTEIN RCO1"/>
    <property type="match status" value="1"/>
</dbReference>
<dbReference type="InterPro" id="IPR019787">
    <property type="entry name" value="Znf_PHD-finger"/>
</dbReference>
<organism evidence="7 8">
    <name type="scientific">Microdochium bolleyi</name>
    <dbReference type="NCBI Taxonomy" id="196109"/>
    <lineage>
        <taxon>Eukaryota</taxon>
        <taxon>Fungi</taxon>
        <taxon>Dikarya</taxon>
        <taxon>Ascomycota</taxon>
        <taxon>Pezizomycotina</taxon>
        <taxon>Sordariomycetes</taxon>
        <taxon>Xylariomycetidae</taxon>
        <taxon>Xylariales</taxon>
        <taxon>Microdochiaceae</taxon>
        <taxon>Microdochium</taxon>
    </lineage>
</organism>
<feature type="region of interest" description="Disordered" evidence="5">
    <location>
        <begin position="1"/>
        <end position="53"/>
    </location>
</feature>
<accession>A0A136JBZ8</accession>